<proteinExistence type="predicted"/>
<protein>
    <recommendedName>
        <fullName evidence="1">Retroviral polymerase SH3-like domain-containing protein</fullName>
    </recommendedName>
</protein>
<dbReference type="AlphaFoldDB" id="A0AAV3QI73"/>
<keyword evidence="3" id="KW-1185">Reference proteome</keyword>
<evidence type="ECO:0000259" key="1">
    <source>
        <dbReference type="Pfam" id="PF25597"/>
    </source>
</evidence>
<accession>A0AAV3QI73</accession>
<dbReference type="EMBL" id="BAABME010004842">
    <property type="protein sequence ID" value="GAA0163769.1"/>
    <property type="molecule type" value="Genomic_DNA"/>
</dbReference>
<feature type="domain" description="Retroviral polymerase SH3-like" evidence="1">
    <location>
        <begin position="39"/>
        <end position="71"/>
    </location>
</feature>
<gene>
    <name evidence="2" type="ORF">LIER_19557</name>
</gene>
<evidence type="ECO:0000313" key="2">
    <source>
        <dbReference type="EMBL" id="GAA0163769.1"/>
    </source>
</evidence>
<sequence length="124" mass="13909">MSDWEADKSITPAVTTGGHCQSAGIVSYGLNGTNAADREPRQKFDVKSDEGIFLGYSRNSRALRVYNKRTQIDVKSAFLNRVVQEEVYVEQPKVSLISLIQSMFIDSKRHFMDSSRPQGHGIKN</sequence>
<dbReference type="Pfam" id="PF25597">
    <property type="entry name" value="SH3_retrovirus"/>
    <property type="match status" value="1"/>
</dbReference>
<dbReference type="Proteomes" id="UP001454036">
    <property type="component" value="Unassembled WGS sequence"/>
</dbReference>
<dbReference type="InterPro" id="IPR057670">
    <property type="entry name" value="SH3_retrovirus"/>
</dbReference>
<comment type="caution">
    <text evidence="2">The sequence shown here is derived from an EMBL/GenBank/DDBJ whole genome shotgun (WGS) entry which is preliminary data.</text>
</comment>
<reference evidence="2 3" key="1">
    <citation type="submission" date="2024-01" db="EMBL/GenBank/DDBJ databases">
        <title>The complete chloroplast genome sequence of Lithospermum erythrorhizon: insights into the phylogenetic relationship among Boraginaceae species and the maternal lineages of purple gromwells.</title>
        <authorList>
            <person name="Okada T."/>
            <person name="Watanabe K."/>
        </authorList>
    </citation>
    <scope>NUCLEOTIDE SEQUENCE [LARGE SCALE GENOMIC DNA]</scope>
</reference>
<organism evidence="2 3">
    <name type="scientific">Lithospermum erythrorhizon</name>
    <name type="common">Purple gromwell</name>
    <name type="synonym">Lithospermum officinale var. erythrorhizon</name>
    <dbReference type="NCBI Taxonomy" id="34254"/>
    <lineage>
        <taxon>Eukaryota</taxon>
        <taxon>Viridiplantae</taxon>
        <taxon>Streptophyta</taxon>
        <taxon>Embryophyta</taxon>
        <taxon>Tracheophyta</taxon>
        <taxon>Spermatophyta</taxon>
        <taxon>Magnoliopsida</taxon>
        <taxon>eudicotyledons</taxon>
        <taxon>Gunneridae</taxon>
        <taxon>Pentapetalae</taxon>
        <taxon>asterids</taxon>
        <taxon>lamiids</taxon>
        <taxon>Boraginales</taxon>
        <taxon>Boraginaceae</taxon>
        <taxon>Boraginoideae</taxon>
        <taxon>Lithospermeae</taxon>
        <taxon>Lithospermum</taxon>
    </lineage>
</organism>
<evidence type="ECO:0000313" key="3">
    <source>
        <dbReference type="Proteomes" id="UP001454036"/>
    </source>
</evidence>
<name>A0AAV3QI73_LITER</name>